<dbReference type="InterPro" id="IPR036598">
    <property type="entry name" value="GOLD_dom_sf"/>
</dbReference>
<dbReference type="Gene3D" id="2.60.120.680">
    <property type="entry name" value="GOLD domain"/>
    <property type="match status" value="1"/>
</dbReference>
<protein>
    <submittedName>
        <fullName evidence="4">CRAL-TRIO domain-containing protein</fullName>
    </submittedName>
</protein>
<evidence type="ECO:0000313" key="3">
    <source>
        <dbReference type="Proteomes" id="UP000887566"/>
    </source>
</evidence>
<proteinExistence type="predicted"/>
<dbReference type="SMART" id="SM00516">
    <property type="entry name" value="SEC14"/>
    <property type="match status" value="1"/>
</dbReference>
<sequence>MSQILSEKEKQSIEELRSRLSDELKEVPSYSDDYSLLRWFIGWDYNIEAIVPKLKYLLTTLSALKLHEADFSSIDKVNHYVTDISKAAKYCPGGIAGYDKEGNVVMIQPMGRSDPKTLLSTCRLSEMMKIGISESEGVMSLIRANEERLNQKLGTIIICDLEGFSLDLLWMPGMKFYMLLLQTLQAMYPDIIKKIYVIRAPQAIHTAYNMVYHVLSKENRDKVEFLSANWKEKLQEVISPDQLFEYWGGTRQAATPFGHIRMGGKVPTELRYDANRSPLDCTSEQFSTLSVPARFSKTVVVKVDLGGSRLQWFFRVSSGDVKFSIVHSSGKVMQPVFLLNTEFVPECGEVSCELPGEYTLTFDNSHGKLWSKEIKYCVQVLVPDAS</sequence>
<dbReference type="PANTHER" id="PTHR23324">
    <property type="entry name" value="SEC14 RELATED PROTEIN"/>
    <property type="match status" value="1"/>
</dbReference>
<dbReference type="WBParaSite" id="PSAMB.scaffold1314size33101.g12300.t1">
    <property type="protein sequence ID" value="PSAMB.scaffold1314size33101.g12300.t1"/>
    <property type="gene ID" value="PSAMB.scaffold1314size33101.g12300"/>
</dbReference>
<reference evidence="4" key="1">
    <citation type="submission" date="2022-11" db="UniProtKB">
        <authorList>
            <consortium name="WormBaseParasite"/>
        </authorList>
    </citation>
    <scope>IDENTIFICATION</scope>
</reference>
<dbReference type="Gene3D" id="3.40.525.10">
    <property type="entry name" value="CRAL-TRIO lipid binding domain"/>
    <property type="match status" value="1"/>
</dbReference>
<evidence type="ECO:0000313" key="4">
    <source>
        <dbReference type="WBParaSite" id="PSAMB.scaffold1314size33101.g12300.t1"/>
    </source>
</evidence>
<evidence type="ECO:0000259" key="2">
    <source>
        <dbReference type="PROSITE" id="PS50866"/>
    </source>
</evidence>
<dbReference type="InterPro" id="IPR051064">
    <property type="entry name" value="SEC14/CRAL-TRIO_domain"/>
</dbReference>
<dbReference type="GO" id="GO:0005737">
    <property type="term" value="C:cytoplasm"/>
    <property type="evidence" value="ECO:0007669"/>
    <property type="project" value="TreeGrafter"/>
</dbReference>
<dbReference type="PANTHER" id="PTHR23324:SF88">
    <property type="entry name" value="CRAL-TRIO DOMAIN-CONTAINING PROTEIN"/>
    <property type="match status" value="1"/>
</dbReference>
<evidence type="ECO:0000259" key="1">
    <source>
        <dbReference type="PROSITE" id="PS50191"/>
    </source>
</evidence>
<dbReference type="Proteomes" id="UP000887566">
    <property type="component" value="Unplaced"/>
</dbReference>
<accession>A0A914UWA5</accession>
<dbReference type="PROSITE" id="PS50191">
    <property type="entry name" value="CRAL_TRIO"/>
    <property type="match status" value="1"/>
</dbReference>
<dbReference type="InterPro" id="IPR009038">
    <property type="entry name" value="GOLD_dom"/>
</dbReference>
<dbReference type="InterPro" id="IPR036865">
    <property type="entry name" value="CRAL-TRIO_dom_sf"/>
</dbReference>
<feature type="domain" description="GOLD" evidence="2">
    <location>
        <begin position="279"/>
        <end position="380"/>
    </location>
</feature>
<organism evidence="3 4">
    <name type="scientific">Plectus sambesii</name>
    <dbReference type="NCBI Taxonomy" id="2011161"/>
    <lineage>
        <taxon>Eukaryota</taxon>
        <taxon>Metazoa</taxon>
        <taxon>Ecdysozoa</taxon>
        <taxon>Nematoda</taxon>
        <taxon>Chromadorea</taxon>
        <taxon>Plectida</taxon>
        <taxon>Plectina</taxon>
        <taxon>Plectoidea</taxon>
        <taxon>Plectidae</taxon>
        <taxon>Plectus</taxon>
    </lineage>
</organism>
<dbReference type="PROSITE" id="PS50866">
    <property type="entry name" value="GOLD"/>
    <property type="match status" value="1"/>
</dbReference>
<keyword evidence="3" id="KW-1185">Reference proteome</keyword>
<name>A0A914UWA5_9BILA</name>
<dbReference type="CDD" id="cd00170">
    <property type="entry name" value="SEC14"/>
    <property type="match status" value="1"/>
</dbReference>
<dbReference type="SUPFAM" id="SSF52087">
    <property type="entry name" value="CRAL/TRIO domain"/>
    <property type="match status" value="1"/>
</dbReference>
<dbReference type="AlphaFoldDB" id="A0A914UWA5"/>
<feature type="domain" description="CRAL-TRIO" evidence="1">
    <location>
        <begin position="83"/>
        <end position="255"/>
    </location>
</feature>
<dbReference type="InterPro" id="IPR001251">
    <property type="entry name" value="CRAL-TRIO_dom"/>
</dbReference>
<dbReference type="SUPFAM" id="SSF101576">
    <property type="entry name" value="Supernatant protein factor (SPF), C-terminal domain"/>
    <property type="match status" value="1"/>
</dbReference>
<dbReference type="Pfam" id="PF00650">
    <property type="entry name" value="CRAL_TRIO"/>
    <property type="match status" value="1"/>
</dbReference>